<dbReference type="PANTHER" id="PTHR43768">
    <property type="entry name" value="TREHALOSE 6-PHOSPHATE PHOSPHATASE"/>
    <property type="match status" value="1"/>
</dbReference>
<dbReference type="SUPFAM" id="SSF56784">
    <property type="entry name" value="HAD-like"/>
    <property type="match status" value="1"/>
</dbReference>
<protein>
    <recommendedName>
        <fullName evidence="6">Trehalose 6-phosphate phosphatase</fullName>
        <ecNumber evidence="6">3.1.3.12</ecNumber>
    </recommendedName>
</protein>
<dbReference type="InterPro" id="IPR006379">
    <property type="entry name" value="HAD-SF_hydro_IIB"/>
</dbReference>
<comment type="catalytic activity">
    <reaction evidence="1 6">
        <text>alpha,alpha-trehalose 6-phosphate + H2O = alpha,alpha-trehalose + phosphate</text>
        <dbReference type="Rhea" id="RHEA:23420"/>
        <dbReference type="ChEBI" id="CHEBI:15377"/>
        <dbReference type="ChEBI" id="CHEBI:16551"/>
        <dbReference type="ChEBI" id="CHEBI:43474"/>
        <dbReference type="ChEBI" id="CHEBI:58429"/>
        <dbReference type="EC" id="3.1.3.12"/>
    </reaction>
</comment>
<dbReference type="Gene3D" id="3.40.50.1000">
    <property type="entry name" value="HAD superfamily/HAD-like"/>
    <property type="match status" value="1"/>
</dbReference>
<comment type="function">
    <text evidence="5 6">Removes the phosphate from trehalose 6-phosphate to produce free trehalose.</text>
</comment>
<evidence type="ECO:0000256" key="4">
    <source>
        <dbReference type="ARBA" id="ARBA00022801"/>
    </source>
</evidence>
<name>A0ABU3WVW2_9NOCA</name>
<keyword evidence="6" id="KW-0479">Metal-binding</keyword>
<organism evidence="7 8">
    <name type="scientific">Rhodococcus zopfii</name>
    <dbReference type="NCBI Taxonomy" id="43772"/>
    <lineage>
        <taxon>Bacteria</taxon>
        <taxon>Bacillati</taxon>
        <taxon>Actinomycetota</taxon>
        <taxon>Actinomycetes</taxon>
        <taxon>Mycobacteriales</taxon>
        <taxon>Nocardiaceae</taxon>
        <taxon>Rhodococcus</taxon>
    </lineage>
</organism>
<dbReference type="Proteomes" id="UP001275440">
    <property type="component" value="Unassembled WGS sequence"/>
</dbReference>
<reference evidence="7 8" key="1">
    <citation type="submission" date="2019-10" db="EMBL/GenBank/DDBJ databases">
        <title>Draft Genome Assembly of Rhodococcus zopfii DSM44189.</title>
        <authorList>
            <person name="Sutton J.M."/>
            <person name="Akob D.M."/>
            <person name="Bushman T.J."/>
        </authorList>
    </citation>
    <scope>NUCLEOTIDE SEQUENCE [LARGE SCALE GENOMIC DNA]</scope>
    <source>
        <strain evidence="7 8">DSM 44189</strain>
    </source>
</reference>
<evidence type="ECO:0000313" key="8">
    <source>
        <dbReference type="Proteomes" id="UP001275440"/>
    </source>
</evidence>
<dbReference type="InterPro" id="IPR003337">
    <property type="entry name" value="Trehalose_PPase"/>
</dbReference>
<evidence type="ECO:0000256" key="6">
    <source>
        <dbReference type="RuleBase" id="RU361117"/>
    </source>
</evidence>
<comment type="cofactor">
    <cofactor evidence="6">
        <name>Mg(2+)</name>
        <dbReference type="ChEBI" id="CHEBI:18420"/>
    </cofactor>
</comment>
<comment type="pathway">
    <text evidence="2 6">Glycan biosynthesis; trehalose biosynthesis.</text>
</comment>
<keyword evidence="4 6" id="KW-0378">Hydrolase</keyword>
<dbReference type="InterPro" id="IPR036412">
    <property type="entry name" value="HAD-like_sf"/>
</dbReference>
<comment type="similarity">
    <text evidence="3 6">Belongs to the trehalose phosphatase family.</text>
</comment>
<evidence type="ECO:0000256" key="3">
    <source>
        <dbReference type="ARBA" id="ARBA00008770"/>
    </source>
</evidence>
<dbReference type="CDD" id="cd01627">
    <property type="entry name" value="HAD_TPP"/>
    <property type="match status" value="1"/>
</dbReference>
<evidence type="ECO:0000256" key="2">
    <source>
        <dbReference type="ARBA" id="ARBA00005199"/>
    </source>
</evidence>
<dbReference type="EMBL" id="WBMO01000005">
    <property type="protein sequence ID" value="MDV2478134.1"/>
    <property type="molecule type" value="Genomic_DNA"/>
</dbReference>
<dbReference type="InterPro" id="IPR023214">
    <property type="entry name" value="HAD_sf"/>
</dbReference>
<keyword evidence="6" id="KW-0460">Magnesium</keyword>
<evidence type="ECO:0000256" key="5">
    <source>
        <dbReference type="ARBA" id="ARBA00024179"/>
    </source>
</evidence>
<comment type="caution">
    <text evidence="7">The sequence shown here is derived from an EMBL/GenBank/DDBJ whole genome shotgun (WGS) entry which is preliminary data.</text>
</comment>
<dbReference type="NCBIfam" id="TIGR01484">
    <property type="entry name" value="HAD-SF-IIB"/>
    <property type="match status" value="1"/>
</dbReference>
<proteinExistence type="inferred from homology"/>
<accession>A0ABU3WVW2</accession>
<dbReference type="EC" id="3.1.3.12" evidence="6"/>
<dbReference type="GO" id="GO:0004805">
    <property type="term" value="F:trehalose-phosphatase activity"/>
    <property type="evidence" value="ECO:0007669"/>
    <property type="project" value="UniProtKB-EC"/>
</dbReference>
<dbReference type="RefSeq" id="WP_072814812.1">
    <property type="nucleotide sequence ID" value="NZ_JAHWLX010000136.1"/>
</dbReference>
<evidence type="ECO:0000256" key="1">
    <source>
        <dbReference type="ARBA" id="ARBA00000500"/>
    </source>
</evidence>
<dbReference type="NCBIfam" id="TIGR00685">
    <property type="entry name" value="T6PP"/>
    <property type="match status" value="1"/>
</dbReference>
<dbReference type="Gene3D" id="3.30.70.1020">
    <property type="entry name" value="Trehalose-6-phosphate phosphatase related protein, domain 2"/>
    <property type="match status" value="1"/>
</dbReference>
<gene>
    <name evidence="7" type="primary">otsB</name>
    <name evidence="7" type="ORF">F8M49_26955</name>
</gene>
<sequence length="269" mass="29264">MQETAVRDVPPALGNPALARRLAGRRPAVFLDYDGVLSPIVARPEDAVMSESMRTVVHDLATRVPVCVVTGRDRGVAQQLMGVDDLAVAGSHGFDIWTPTRGSLSDAYVARYTDLVAEVTERLRDETRGIPGAHVESKRASVAVHYRLVDPADRDRIAATVRSVLDDYAGRLKLTPGKMVYELGPNVDWNKGKAVLYLIDVLGLDGDDVVPIYLGDDITDEYAFRALRDRGIGILVGDPDDPEVANRTTAAHYALASVDDVERFLATLT</sequence>
<dbReference type="InterPro" id="IPR044651">
    <property type="entry name" value="OTSB-like"/>
</dbReference>
<dbReference type="Pfam" id="PF02358">
    <property type="entry name" value="Trehalose_PPase"/>
    <property type="match status" value="1"/>
</dbReference>
<dbReference type="PANTHER" id="PTHR43768:SF3">
    <property type="entry name" value="TREHALOSE 6-PHOSPHATE PHOSPHATASE"/>
    <property type="match status" value="1"/>
</dbReference>
<evidence type="ECO:0000313" key="7">
    <source>
        <dbReference type="EMBL" id="MDV2478134.1"/>
    </source>
</evidence>
<keyword evidence="8" id="KW-1185">Reference proteome</keyword>